<feature type="transmembrane region" description="Helical" evidence="11">
    <location>
        <begin position="316"/>
        <end position="336"/>
    </location>
</feature>
<feature type="domain" description="Sodium/calcium exchanger membrane region" evidence="12">
    <location>
        <begin position="494"/>
        <end position="636"/>
    </location>
</feature>
<comment type="subcellular location">
    <subcellularLocation>
        <location evidence="1">Endomembrane system</location>
        <topology evidence="1">Multi-pass membrane protein</topology>
    </subcellularLocation>
</comment>
<evidence type="ECO:0000256" key="10">
    <source>
        <dbReference type="SAM" id="MobiDB-lite"/>
    </source>
</evidence>
<dbReference type="PANTHER" id="PTHR31503">
    <property type="entry name" value="VACUOLAR CALCIUM ION TRANSPORTER"/>
    <property type="match status" value="1"/>
</dbReference>
<feature type="domain" description="Sodium/calcium exchanger membrane region" evidence="12">
    <location>
        <begin position="315"/>
        <end position="470"/>
    </location>
</feature>
<dbReference type="Pfam" id="PF01699">
    <property type="entry name" value="Na_Ca_ex"/>
    <property type="match status" value="2"/>
</dbReference>
<feature type="transmembrane region" description="Helical" evidence="11">
    <location>
        <begin position="380"/>
        <end position="403"/>
    </location>
</feature>
<protein>
    <recommendedName>
        <fullName evidence="12">Sodium/calcium exchanger membrane region domain-containing protein</fullName>
    </recommendedName>
</protein>
<accession>A0A899G0P9</accession>
<evidence type="ECO:0000256" key="8">
    <source>
        <dbReference type="ARBA" id="ARBA00023065"/>
    </source>
</evidence>
<dbReference type="InterPro" id="IPR004713">
    <property type="entry name" value="CaH_exchang"/>
</dbReference>
<reference evidence="13" key="1">
    <citation type="submission" date="2020-06" db="EMBL/GenBank/DDBJ databases">
        <title>Genomes of multiple members of Pneumocystis genus reveal paths to human pathogen Pneumocystis jirovecii.</title>
        <authorList>
            <person name="Cisse O.H."/>
            <person name="Ma L."/>
            <person name="Dekker J."/>
            <person name="Khil P."/>
            <person name="Jo J."/>
            <person name="Brenchley J."/>
            <person name="Blair R."/>
            <person name="Pahar B."/>
            <person name="Chabe M."/>
            <person name="Van Rompay K.A."/>
            <person name="Keesler R."/>
            <person name="Sukura A."/>
            <person name="Hirsch V."/>
            <person name="Kutty G."/>
            <person name="Liu Y."/>
            <person name="Peng L."/>
            <person name="Chen J."/>
            <person name="Song J."/>
            <person name="Weissenbacher-Lang C."/>
            <person name="Xu J."/>
            <person name="Upham N.S."/>
            <person name="Stajich J.E."/>
            <person name="Cuomo C.A."/>
            <person name="Cushion M.T."/>
            <person name="Kovacs J.A."/>
        </authorList>
    </citation>
    <scope>NUCLEOTIDE SEQUENCE</scope>
    <source>
        <strain evidence="13">2A</strain>
    </source>
</reference>
<keyword evidence="8" id="KW-0406">Ion transport</keyword>
<evidence type="ECO:0000313" key="14">
    <source>
        <dbReference type="Proteomes" id="UP000663699"/>
    </source>
</evidence>
<keyword evidence="4" id="KW-0109">Calcium transport</keyword>
<dbReference type="GO" id="GO:0000329">
    <property type="term" value="C:fungal-type vacuole membrane"/>
    <property type="evidence" value="ECO:0007669"/>
    <property type="project" value="TreeGrafter"/>
</dbReference>
<keyword evidence="5 11" id="KW-0812">Transmembrane</keyword>
<dbReference type="PANTHER" id="PTHR31503:SF22">
    <property type="entry name" value="VACUOLAR CALCIUM ION TRANSPORTER"/>
    <property type="match status" value="1"/>
</dbReference>
<evidence type="ECO:0000256" key="6">
    <source>
        <dbReference type="ARBA" id="ARBA00022837"/>
    </source>
</evidence>
<feature type="compositionally biased region" description="Basic and acidic residues" evidence="10">
    <location>
        <begin position="119"/>
        <end position="130"/>
    </location>
</feature>
<gene>
    <name evidence="13" type="ORF">MERGE_000060</name>
</gene>
<keyword evidence="14" id="KW-1185">Reference proteome</keyword>
<evidence type="ECO:0000256" key="5">
    <source>
        <dbReference type="ARBA" id="ARBA00022692"/>
    </source>
</evidence>
<proteinExistence type="inferred from homology"/>
<evidence type="ECO:0000259" key="12">
    <source>
        <dbReference type="Pfam" id="PF01699"/>
    </source>
</evidence>
<sequence length="645" mass="73842">MEVKLANKKSKELISNQSIKEFFTTKEFPSVPKIPRRKYRISSCHNLDTFCENELDQSLFKRPYSLCQTMKKYQEQLDLKELESNFHIKYELSSIPVTTNIENTSSDQKENSQDYSLQEQEKSNDYKETETEQYQLPEKKETSTKTNHSGVYDTITLINYIQHQFSTWLKHVQKDTYLASSSDNLHDVAKFKYRQTHNTRKIIRSLSLGYKDNEQEIIHKNITANYVLALDIQEILKKRIPDIFYFKSFYNQENHSQESEEPLQRIYNNENNIYKKRIKYLYFIIKAIFMSSYLNILIFFVPLGILYGYFEWNPTLVFIFNFLAIFPLATILSFLTEELSMKVGQTTGSLLNASLGNVVEMIISIIALNKGQLRIVQTSMLGSILSNDLLVLGICFVAGGLHYQEQQFNMTVAQTISSLMAVATSSLLIPAAFRLSLPSTDETNKNIIILSRGTSIILLIIYFLYLIFQLKTHTEFYETVIEDTHKELISPIVSAIFLILVTLLVSLCAEYLIDSIDLFAASYNVNKTFIGLILIPIVGNAAEHATAVIVSVKNKMDLAVGVALGSSMQIALFVTPSLIIIGWIIGQPLTLYFKTFETVIMFVSVFIVNYLIQDGKSNWLEGIMLIAVYCIVSIAFFLYPEQKAV</sequence>
<dbReference type="InterPro" id="IPR004837">
    <property type="entry name" value="NaCa_Exmemb"/>
</dbReference>
<evidence type="ECO:0000313" key="13">
    <source>
        <dbReference type="EMBL" id="QSL65782.1"/>
    </source>
</evidence>
<feature type="transmembrane region" description="Helical" evidence="11">
    <location>
        <begin position="447"/>
        <end position="468"/>
    </location>
</feature>
<keyword evidence="9 11" id="KW-0472">Membrane</keyword>
<dbReference type="OrthoDB" id="1699231at2759"/>
<feature type="transmembrane region" description="Helical" evidence="11">
    <location>
        <begin position="591"/>
        <end position="612"/>
    </location>
</feature>
<feature type="region of interest" description="Disordered" evidence="10">
    <location>
        <begin position="101"/>
        <end position="145"/>
    </location>
</feature>
<dbReference type="AlphaFoldDB" id="A0A899G0P9"/>
<feature type="transmembrane region" description="Helical" evidence="11">
    <location>
        <begin position="280"/>
        <end position="310"/>
    </location>
</feature>
<feature type="transmembrane region" description="Helical" evidence="11">
    <location>
        <begin position="619"/>
        <end position="639"/>
    </location>
</feature>
<dbReference type="GO" id="GO:0012505">
    <property type="term" value="C:endomembrane system"/>
    <property type="evidence" value="ECO:0007669"/>
    <property type="project" value="UniProtKB-SubCell"/>
</dbReference>
<feature type="transmembrane region" description="Helical" evidence="11">
    <location>
        <begin position="348"/>
        <end position="368"/>
    </location>
</feature>
<evidence type="ECO:0000256" key="3">
    <source>
        <dbReference type="ARBA" id="ARBA00022448"/>
    </source>
</evidence>
<keyword evidence="3" id="KW-0813">Transport</keyword>
<evidence type="ECO:0000256" key="2">
    <source>
        <dbReference type="ARBA" id="ARBA00008170"/>
    </source>
</evidence>
<dbReference type="Gene3D" id="1.20.1420.30">
    <property type="entry name" value="NCX, central ion-binding region"/>
    <property type="match status" value="1"/>
</dbReference>
<dbReference type="GO" id="GO:0015369">
    <property type="term" value="F:calcium:proton antiporter activity"/>
    <property type="evidence" value="ECO:0007669"/>
    <property type="project" value="InterPro"/>
</dbReference>
<evidence type="ECO:0000256" key="4">
    <source>
        <dbReference type="ARBA" id="ARBA00022568"/>
    </source>
</evidence>
<name>A0A899G0P9_9ASCO</name>
<dbReference type="Proteomes" id="UP000663699">
    <property type="component" value="Chromosome 8"/>
</dbReference>
<evidence type="ECO:0000256" key="7">
    <source>
        <dbReference type="ARBA" id="ARBA00022989"/>
    </source>
</evidence>
<dbReference type="NCBIfam" id="TIGR00378">
    <property type="entry name" value="cax"/>
    <property type="match status" value="1"/>
</dbReference>
<dbReference type="NCBIfam" id="TIGR00846">
    <property type="entry name" value="caca2"/>
    <property type="match status" value="1"/>
</dbReference>
<feature type="transmembrane region" description="Helical" evidence="11">
    <location>
        <begin position="488"/>
        <end position="513"/>
    </location>
</feature>
<evidence type="ECO:0000256" key="11">
    <source>
        <dbReference type="SAM" id="Phobius"/>
    </source>
</evidence>
<dbReference type="InterPro" id="IPR044880">
    <property type="entry name" value="NCX_ion-bd_dom_sf"/>
</dbReference>
<keyword evidence="6" id="KW-0106">Calcium</keyword>
<evidence type="ECO:0000256" key="1">
    <source>
        <dbReference type="ARBA" id="ARBA00004127"/>
    </source>
</evidence>
<comment type="similarity">
    <text evidence="2">Belongs to the Ca(2+):cation antiporter (CaCA) (TC 2.A.19) family.</text>
</comment>
<dbReference type="EMBL" id="CP054539">
    <property type="protein sequence ID" value="QSL65782.1"/>
    <property type="molecule type" value="Genomic_DNA"/>
</dbReference>
<evidence type="ECO:0000256" key="9">
    <source>
        <dbReference type="ARBA" id="ARBA00023136"/>
    </source>
</evidence>
<dbReference type="GO" id="GO:0006874">
    <property type="term" value="P:intracellular calcium ion homeostasis"/>
    <property type="evidence" value="ECO:0007669"/>
    <property type="project" value="TreeGrafter"/>
</dbReference>
<organism evidence="13 14">
    <name type="scientific">Pneumocystis wakefieldiae</name>
    <dbReference type="NCBI Taxonomy" id="38082"/>
    <lineage>
        <taxon>Eukaryota</taxon>
        <taxon>Fungi</taxon>
        <taxon>Dikarya</taxon>
        <taxon>Ascomycota</taxon>
        <taxon>Taphrinomycotina</taxon>
        <taxon>Pneumocystomycetes</taxon>
        <taxon>Pneumocystaceae</taxon>
        <taxon>Pneumocystis</taxon>
    </lineage>
</organism>
<feature type="transmembrane region" description="Helical" evidence="11">
    <location>
        <begin position="528"/>
        <end position="550"/>
    </location>
</feature>
<feature type="transmembrane region" description="Helical" evidence="11">
    <location>
        <begin position="415"/>
        <end position="435"/>
    </location>
</feature>
<feature type="transmembrane region" description="Helical" evidence="11">
    <location>
        <begin position="562"/>
        <end position="585"/>
    </location>
</feature>
<dbReference type="InterPro" id="IPR004798">
    <property type="entry name" value="CAX-like"/>
</dbReference>
<keyword evidence="7 11" id="KW-1133">Transmembrane helix</keyword>